<name>A0A6G8F318_9PROT</name>
<evidence type="ECO:0000313" key="1">
    <source>
        <dbReference type="EMBL" id="QIM10461.1"/>
    </source>
</evidence>
<accession>A0A6G8F318</accession>
<dbReference type="EMBL" id="MN990730">
    <property type="protein sequence ID" value="QIM10461.1"/>
    <property type="molecule type" value="Genomic_DNA"/>
</dbReference>
<proteinExistence type="predicted"/>
<organism evidence="1">
    <name type="scientific">uncultured Alphaproteobacteria bacterium</name>
    <dbReference type="NCBI Taxonomy" id="91750"/>
    <lineage>
        <taxon>Bacteria</taxon>
        <taxon>Pseudomonadati</taxon>
        <taxon>Pseudomonadota</taxon>
        <taxon>Alphaproteobacteria</taxon>
        <taxon>environmental samples</taxon>
    </lineage>
</organism>
<protein>
    <submittedName>
        <fullName evidence="1">Uncharacterized protein</fullName>
    </submittedName>
</protein>
<gene>
    <name evidence="1" type="ORF">PlAlph_3530</name>
</gene>
<reference evidence="1" key="1">
    <citation type="journal article" date="2020" name="J. ISSAAS">
        <title>Lactobacilli and other gastrointestinal microbiota of Peromyscus leucopus, reservoir host for agents of Lyme disease and other zoonoses in North America.</title>
        <authorList>
            <person name="Milovic A."/>
            <person name="Bassam K."/>
            <person name="Shao H."/>
            <person name="Chatzistamou I."/>
            <person name="Tufts D.M."/>
            <person name="Diuk-Wasser M."/>
            <person name="Barbour A.G."/>
        </authorList>
    </citation>
    <scope>NUCLEOTIDE SEQUENCE</scope>
    <source>
        <strain evidence="1">LL90</strain>
    </source>
</reference>
<dbReference type="AlphaFoldDB" id="A0A6G8F318"/>
<sequence length="173" mass="19339">MEISIRAYAARKGISDTAVRKAIKSGRITLTKNGKINPTLADRQWEANTDPAQVHAIKDNSSVQPSSEMTSSVSSGGIGVSYQQSRAIREAYEARLKKLEFDERTGKLISTETVQREAFNAARKTRDMILNVPDKVIPLLIGKTDIHEMKEILRKELLRTLENLANLFDGNRN</sequence>